<name>C8TET1_ORYSI</name>
<dbReference type="AlphaFoldDB" id="C8TET1"/>
<evidence type="ECO:0000313" key="1">
    <source>
        <dbReference type="EMBL" id="BAI39653.1"/>
    </source>
</evidence>
<reference evidence="1" key="1">
    <citation type="journal article" date="2009" name="Plant J.">
        <title>Comparative analysis of complete orthologous centromeres from two subspecies of rice reveals rapid variation of centromere organization and structure.</title>
        <authorList>
            <person name="Wu J."/>
            <person name="Fujisawa M."/>
            <person name="Tian Z."/>
            <person name="Yamagata H."/>
            <person name="Kamiya K."/>
            <person name="Shibata M."/>
            <person name="Hosokawa S."/>
            <person name="Ito Y."/>
            <person name="Hamada M."/>
            <person name="Katagiri S."/>
            <person name="Kurita K."/>
            <person name="Yamamoto M."/>
            <person name="Kikuta A."/>
            <person name="Machita K."/>
            <person name="Karasawa W."/>
            <person name="Kanamori H."/>
            <person name="Namiki N."/>
            <person name="Mizuno H."/>
            <person name="Ma J."/>
            <person name="Sasaki T."/>
            <person name="Matsumoto T."/>
        </authorList>
    </citation>
    <scope>NUCLEOTIDE SEQUENCE</scope>
</reference>
<sequence length="67" mass="7412">MEVQIPTEKMPEDTRVETCSHPMVQVDGDGGLWRELDGGGPALIPSGAECRGRLGWDSKRNLIHRII</sequence>
<evidence type="ECO:0000313" key="2">
    <source>
        <dbReference type="EMBL" id="BAI39758.1"/>
    </source>
</evidence>
<proteinExistence type="predicted"/>
<protein>
    <submittedName>
        <fullName evidence="1">Uncharacterized protein K0007B01.26</fullName>
    </submittedName>
    <submittedName>
        <fullName evidence="2">Uncharacterized protein K0065E03.32</fullName>
    </submittedName>
</protein>
<dbReference type="EMBL" id="AP009077">
    <property type="protein sequence ID" value="BAI39653.1"/>
    <property type="molecule type" value="Genomic_DNA"/>
</dbReference>
<gene>
    <name evidence="1" type="primary">K0007B01.26</name>
    <name evidence="2" type="synonym">K0065E03.32</name>
</gene>
<dbReference type="EMBL" id="AP009083">
    <property type="protein sequence ID" value="BAI39758.1"/>
    <property type="molecule type" value="Genomic_DNA"/>
</dbReference>
<organism evidence="1">
    <name type="scientific">Oryza sativa subsp. indica</name>
    <name type="common">Rice</name>
    <dbReference type="NCBI Taxonomy" id="39946"/>
    <lineage>
        <taxon>Eukaryota</taxon>
        <taxon>Viridiplantae</taxon>
        <taxon>Streptophyta</taxon>
        <taxon>Embryophyta</taxon>
        <taxon>Tracheophyta</taxon>
        <taxon>Spermatophyta</taxon>
        <taxon>Magnoliopsida</taxon>
        <taxon>Liliopsida</taxon>
        <taxon>Poales</taxon>
        <taxon>Poaceae</taxon>
        <taxon>BOP clade</taxon>
        <taxon>Oryzoideae</taxon>
        <taxon>Oryzeae</taxon>
        <taxon>Oryzinae</taxon>
        <taxon>Oryza</taxon>
        <taxon>Oryza sativa</taxon>
    </lineage>
</organism>
<accession>C8TET1</accession>